<dbReference type="Proteomes" id="UP000006810">
    <property type="component" value="Chromosome"/>
</dbReference>
<dbReference type="Gene3D" id="1.10.730.10">
    <property type="entry name" value="Isoleucyl-tRNA Synthetase, Domain 1"/>
    <property type="match status" value="1"/>
</dbReference>
<dbReference type="InterPro" id="IPR033911">
    <property type="entry name" value="MetRS_core"/>
</dbReference>
<evidence type="ECO:0000256" key="4">
    <source>
        <dbReference type="ARBA" id="ARBA00022598"/>
    </source>
</evidence>
<dbReference type="GO" id="GO:0006431">
    <property type="term" value="P:methionyl-tRNA aminoacylation"/>
    <property type="evidence" value="ECO:0007669"/>
    <property type="project" value="InterPro"/>
</dbReference>
<dbReference type="InterPro" id="IPR023457">
    <property type="entry name" value="Met-tRNA_synth_2"/>
</dbReference>
<dbReference type="InterPro" id="IPR041872">
    <property type="entry name" value="Anticodon_Met"/>
</dbReference>
<dbReference type="AlphaFoldDB" id="C4XF59"/>
<dbReference type="SUPFAM" id="SSF47323">
    <property type="entry name" value="Anticodon-binding domain of a subclass of class I aminoacyl-tRNA synthetases"/>
    <property type="match status" value="1"/>
</dbReference>
<keyword evidence="7 10" id="KW-0648">Protein biosynthesis</keyword>
<dbReference type="FunFam" id="2.170.220.10:FF:000002">
    <property type="entry name" value="Methionine--tRNA ligase"/>
    <property type="match status" value="1"/>
</dbReference>
<dbReference type="EMBL" id="AP009608">
    <property type="protein sequence ID" value="BAH69781.1"/>
    <property type="molecule type" value="Genomic_DNA"/>
</dbReference>
<dbReference type="GO" id="GO:0005524">
    <property type="term" value="F:ATP binding"/>
    <property type="evidence" value="ECO:0007669"/>
    <property type="project" value="UniProtKB-KW"/>
</dbReference>
<gene>
    <name evidence="12" type="ordered locus">MBIO_0516</name>
</gene>
<dbReference type="PANTHER" id="PTHR43326">
    <property type="entry name" value="METHIONYL-TRNA SYNTHETASE"/>
    <property type="match status" value="1"/>
</dbReference>
<evidence type="ECO:0000256" key="10">
    <source>
        <dbReference type="RuleBase" id="RU363039"/>
    </source>
</evidence>
<dbReference type="Gene3D" id="3.40.50.620">
    <property type="entry name" value="HUPs"/>
    <property type="match status" value="1"/>
</dbReference>
<dbReference type="PATRIC" id="fig|496833.3.peg.101"/>
<feature type="domain" description="Methionyl/Leucyl tRNA synthetase" evidence="11">
    <location>
        <begin position="162"/>
        <end position="374"/>
    </location>
</feature>
<evidence type="ECO:0000256" key="1">
    <source>
        <dbReference type="ARBA" id="ARBA00003314"/>
    </source>
</evidence>
<evidence type="ECO:0000256" key="7">
    <source>
        <dbReference type="ARBA" id="ARBA00022917"/>
    </source>
</evidence>
<keyword evidence="4 10" id="KW-0436">Ligase</keyword>
<dbReference type="InterPro" id="IPR015413">
    <property type="entry name" value="Methionyl/Leucyl_tRNA_Synth"/>
</dbReference>
<evidence type="ECO:0000256" key="8">
    <source>
        <dbReference type="ARBA" id="ARBA00023146"/>
    </source>
</evidence>
<evidence type="ECO:0000256" key="6">
    <source>
        <dbReference type="ARBA" id="ARBA00022840"/>
    </source>
</evidence>
<dbReference type="eggNOG" id="COG0143">
    <property type="taxonomic scope" value="Bacteria"/>
</dbReference>
<keyword evidence="5 10" id="KW-0547">Nucleotide-binding</keyword>
<evidence type="ECO:0000256" key="2">
    <source>
        <dbReference type="ARBA" id="ARBA00012838"/>
    </source>
</evidence>
<comment type="function">
    <text evidence="1">Is required not only for elongation of protein synthesis but also for the initiation of all mRNA translation through initiator tRNA(fMet) aminoacylation.</text>
</comment>
<dbReference type="Gene3D" id="2.170.220.10">
    <property type="match status" value="1"/>
</dbReference>
<dbReference type="PRINTS" id="PR01041">
    <property type="entry name" value="TRNASYNTHMET"/>
</dbReference>
<name>C4XF59_MYCFP</name>
<keyword evidence="6 10" id="KW-0067">ATP-binding</keyword>
<accession>C4XF59</accession>
<sequence>MNMKKQKTFYITTPIYYASGPLHIGHLYCTIMAWVIRNYKRVLGYDAKLLTGSDEHGQKIQEKALVAKKEPKQYVDDLVKSYKEMWAKWEIDYDYFSRTTESFHEQAVQKIFSYFLQKGLIYKGSYQGLYSVQDEEFLTKNQAVYKDGKYYHPSSKHELINMEEESYFFKMNEVQKWWSKYNKKHPDFLLPKKVVNEMTNNFVKEGLEDLSVTRTNVKWAIPTIDDPKHTIYVWFDALFNYITKLGFDFNKPKDDFVKYWKNGDEIVHILGKEIARFHFIYWPIVLNCLGIKLPNHIVSHGLLRDKDGLKMSKSLNNVIAPDYLFDKYHHEMIKYYFATQIIFGEDGNFSEEKLKEVVNADLINNYGNLVSRTLKMIHNSFPKGLLYSVNSKKIHKDIEKEIKNFSAQFQKHMDAFEIDKGFKKAIELSAKLNKYIDETTPWKLTDKLEELEPILVRLLNGIYAVSCALQIVLPTKIKEVASVLKVKKFDFEKINDFNKFDKVICDEKYLLFNRLK</sequence>
<evidence type="ECO:0000313" key="12">
    <source>
        <dbReference type="EMBL" id="BAH69781.1"/>
    </source>
</evidence>
<keyword evidence="13" id="KW-1185">Reference proteome</keyword>
<dbReference type="PANTHER" id="PTHR43326:SF1">
    <property type="entry name" value="METHIONINE--TRNA LIGASE, MITOCHONDRIAL"/>
    <property type="match status" value="1"/>
</dbReference>
<organism evidence="12 13">
    <name type="scientific">Mycoplasmopsis fermentans (strain ATCC 19989 / NBRC 14854 / NCTC 10117 / PG18)</name>
    <name type="common">Mycoplasma fermentans</name>
    <dbReference type="NCBI Taxonomy" id="496833"/>
    <lineage>
        <taxon>Bacteria</taxon>
        <taxon>Bacillati</taxon>
        <taxon>Mycoplasmatota</taxon>
        <taxon>Mycoplasmoidales</taxon>
        <taxon>Metamycoplasmataceae</taxon>
        <taxon>Mycoplasmopsis</taxon>
    </lineage>
</organism>
<dbReference type="InterPro" id="IPR009080">
    <property type="entry name" value="tRNAsynth_Ia_anticodon-bd"/>
</dbReference>
<proteinExistence type="inferred from homology"/>
<dbReference type="HOGENOM" id="CLU_009710_9_2_14"/>
<evidence type="ECO:0000256" key="5">
    <source>
        <dbReference type="ARBA" id="ARBA00022741"/>
    </source>
</evidence>
<comment type="similarity">
    <text evidence="10">Belongs to the class-I aminoacyl-tRNA synthetase family.</text>
</comment>
<dbReference type="InterPro" id="IPR014729">
    <property type="entry name" value="Rossmann-like_a/b/a_fold"/>
</dbReference>
<feature type="domain" description="Methionyl/Leucyl tRNA synthetase" evidence="11">
    <location>
        <begin position="10"/>
        <end position="142"/>
    </location>
</feature>
<protein>
    <recommendedName>
        <fullName evidence="3">Methionine--tRNA ligase</fullName>
        <ecNumber evidence="2">6.1.1.10</ecNumber>
    </recommendedName>
    <alternativeName>
        <fullName evidence="9">Methionyl-tRNA synthetase</fullName>
    </alternativeName>
</protein>
<dbReference type="InterPro" id="IPR014758">
    <property type="entry name" value="Met-tRNA_synth"/>
</dbReference>
<evidence type="ECO:0000313" key="13">
    <source>
        <dbReference type="Proteomes" id="UP000006810"/>
    </source>
</evidence>
<dbReference type="Pfam" id="PF09334">
    <property type="entry name" value="tRNA-synt_1g"/>
    <property type="match status" value="2"/>
</dbReference>
<dbReference type="NCBIfam" id="TIGR00398">
    <property type="entry name" value="metG"/>
    <property type="match status" value="1"/>
</dbReference>
<evidence type="ECO:0000256" key="3">
    <source>
        <dbReference type="ARBA" id="ARBA00018753"/>
    </source>
</evidence>
<evidence type="ECO:0000256" key="9">
    <source>
        <dbReference type="ARBA" id="ARBA00030904"/>
    </source>
</evidence>
<dbReference type="GO" id="GO:0004825">
    <property type="term" value="F:methionine-tRNA ligase activity"/>
    <property type="evidence" value="ECO:0007669"/>
    <property type="project" value="UniProtKB-EC"/>
</dbReference>
<dbReference type="SUPFAM" id="SSF52374">
    <property type="entry name" value="Nucleotidylyl transferase"/>
    <property type="match status" value="1"/>
</dbReference>
<dbReference type="EC" id="6.1.1.10" evidence="2"/>
<dbReference type="KEGG" id="mfp:MBIO_0516"/>
<dbReference type="CDD" id="cd07957">
    <property type="entry name" value="Anticodon_Ia_Met"/>
    <property type="match status" value="1"/>
</dbReference>
<keyword evidence="8 10" id="KW-0030">Aminoacyl-tRNA synthetase</keyword>
<evidence type="ECO:0000259" key="11">
    <source>
        <dbReference type="Pfam" id="PF09334"/>
    </source>
</evidence>
<dbReference type="CDD" id="cd00814">
    <property type="entry name" value="MetRS_core"/>
    <property type="match status" value="1"/>
</dbReference>
<reference evidence="12 13" key="1">
    <citation type="journal article" date="2009" name="Curr. Microbiol.">
        <title>Molecular cloning and expression of a novel cholinephosphotransferase involved in glycoglycerophospholipid biosynthesis of Mycoplasma fermentans.</title>
        <authorList>
            <person name="Ishida N."/>
            <person name="Irikura D."/>
            <person name="Matsuda K."/>
            <person name="Sato S."/>
            <person name="Asano K."/>
        </authorList>
    </citation>
    <scope>NUCLEOTIDE SEQUENCE [LARGE SCALE GENOMIC DNA]</scope>
    <source>
        <strain evidence="13">ATCC 19989 / NBRC 14854 / NCTC 10117 / PG18</strain>
    </source>
</reference>